<dbReference type="OrthoDB" id="529273at2759"/>
<dbReference type="Proteomes" id="UP000011116">
    <property type="component" value="Chromosome 6H"/>
</dbReference>
<keyword evidence="5" id="KW-0333">Golgi apparatus</keyword>
<reference evidence="9" key="3">
    <citation type="submission" date="2022-01" db="UniProtKB">
        <authorList>
            <consortium name="EnsemblPlants"/>
        </authorList>
    </citation>
    <scope>IDENTIFICATION</scope>
    <source>
        <strain evidence="9">subsp. vulgare</strain>
    </source>
</reference>
<protein>
    <recommendedName>
        <fullName evidence="8">Glycosyltransferase 61 catalytic domain-containing protein</fullName>
    </recommendedName>
</protein>
<keyword evidence="10" id="KW-1185">Reference proteome</keyword>
<accession>A0A8I6XYS3</accession>
<name>A0A8I6XYS3_HORVV</name>
<evidence type="ECO:0000256" key="4">
    <source>
        <dbReference type="ARBA" id="ARBA00022679"/>
    </source>
</evidence>
<keyword evidence="3" id="KW-0328">Glycosyltransferase</keyword>
<evidence type="ECO:0000256" key="3">
    <source>
        <dbReference type="ARBA" id="ARBA00022676"/>
    </source>
</evidence>
<evidence type="ECO:0000259" key="8">
    <source>
        <dbReference type="Pfam" id="PF04577"/>
    </source>
</evidence>
<feature type="domain" description="Glycosyltransferase 61 catalytic" evidence="8">
    <location>
        <begin position="330"/>
        <end position="408"/>
    </location>
</feature>
<comment type="subcellular location">
    <subcellularLocation>
        <location evidence="1">Golgi apparatus membrane</location>
        <topology evidence="1">Single-pass type II membrane protein</topology>
    </subcellularLocation>
</comment>
<keyword evidence="6" id="KW-0325">Glycoprotein</keyword>
<dbReference type="KEGG" id="hvg:123403069"/>
<dbReference type="GeneID" id="123403069"/>
<dbReference type="PANTHER" id="PTHR20961:SF80">
    <property type="match status" value="1"/>
</dbReference>
<evidence type="ECO:0000256" key="6">
    <source>
        <dbReference type="ARBA" id="ARBA00023180"/>
    </source>
</evidence>
<keyword evidence="4" id="KW-0808">Transferase</keyword>
<dbReference type="InterPro" id="IPR049625">
    <property type="entry name" value="Glyco_transf_61_cat"/>
</dbReference>
<dbReference type="RefSeq" id="XP_044952977.1">
    <property type="nucleotide sequence ID" value="XM_045097042.1"/>
</dbReference>
<dbReference type="GO" id="GO:0000139">
    <property type="term" value="C:Golgi membrane"/>
    <property type="evidence" value="ECO:0007669"/>
    <property type="project" value="UniProtKB-SubCell"/>
</dbReference>
<dbReference type="PANTHER" id="PTHR20961">
    <property type="entry name" value="GLYCOSYLTRANSFERASE"/>
    <property type="match status" value="1"/>
</dbReference>
<dbReference type="EnsemblPlants" id="HORVU.MOREX.r3.6HG0553290.1">
    <property type="protein sequence ID" value="HORVU.MOREX.r3.6HG0553290.1"/>
    <property type="gene ID" value="HORVU.MOREX.r3.6HG0553290"/>
</dbReference>
<evidence type="ECO:0000313" key="10">
    <source>
        <dbReference type="Proteomes" id="UP000011116"/>
    </source>
</evidence>
<dbReference type="Pfam" id="PF04577">
    <property type="entry name" value="Glyco_transf_61"/>
    <property type="match status" value="1"/>
</dbReference>
<reference evidence="10" key="1">
    <citation type="journal article" date="2012" name="Nature">
        <title>A physical, genetic and functional sequence assembly of the barley genome.</title>
        <authorList>
            <consortium name="The International Barley Genome Sequencing Consortium"/>
            <person name="Mayer K.F."/>
            <person name="Waugh R."/>
            <person name="Brown J.W."/>
            <person name="Schulman A."/>
            <person name="Langridge P."/>
            <person name="Platzer M."/>
            <person name="Fincher G.B."/>
            <person name="Muehlbauer G.J."/>
            <person name="Sato K."/>
            <person name="Close T.J."/>
            <person name="Wise R.P."/>
            <person name="Stein N."/>
        </authorList>
    </citation>
    <scope>NUCLEOTIDE SEQUENCE [LARGE SCALE GENOMIC DNA]</scope>
    <source>
        <strain evidence="10">cv. Morex</strain>
    </source>
</reference>
<keyword evidence="7" id="KW-1133">Transmembrane helix</keyword>
<dbReference type="InterPro" id="IPR007657">
    <property type="entry name" value="Glycosyltransferase_61"/>
</dbReference>
<evidence type="ECO:0000313" key="9">
    <source>
        <dbReference type="EnsemblPlants" id="HORVU.MOREX.r3.6HG0553290.1"/>
    </source>
</evidence>
<feature type="transmembrane region" description="Helical" evidence="7">
    <location>
        <begin position="20"/>
        <end position="40"/>
    </location>
</feature>
<reference evidence="9" key="2">
    <citation type="submission" date="2020-10" db="EMBL/GenBank/DDBJ databases">
        <authorList>
            <person name="Scholz U."/>
            <person name="Mascher M."/>
            <person name="Fiebig A."/>
        </authorList>
    </citation>
    <scope>NUCLEOTIDE SEQUENCE [LARGE SCALE GENOMIC DNA]</scope>
    <source>
        <strain evidence="9">cv. Morex</strain>
    </source>
</reference>
<dbReference type="GO" id="GO:0016757">
    <property type="term" value="F:glycosyltransferase activity"/>
    <property type="evidence" value="ECO:0000318"/>
    <property type="project" value="GO_Central"/>
</dbReference>
<evidence type="ECO:0000256" key="2">
    <source>
        <dbReference type="ARBA" id="ARBA00004881"/>
    </source>
</evidence>
<keyword evidence="7" id="KW-0812">Transmembrane</keyword>
<gene>
    <name evidence="9" type="primary">LOC123403069</name>
</gene>
<evidence type="ECO:0000256" key="1">
    <source>
        <dbReference type="ARBA" id="ARBA00004323"/>
    </source>
</evidence>
<dbReference type="AlphaFoldDB" id="A0A8I6XYS3"/>
<comment type="pathway">
    <text evidence="2">Glycan metabolism.</text>
</comment>
<proteinExistence type="predicted"/>
<dbReference type="GO" id="GO:0016763">
    <property type="term" value="F:pentosyltransferase activity"/>
    <property type="evidence" value="ECO:0007669"/>
    <property type="project" value="UniProtKB-ARBA"/>
</dbReference>
<dbReference type="Gramene" id="HORVU.MOREX.r2.6HG0459650.1">
    <property type="protein sequence ID" value="HORVU.MOREX.r2.6HG0459650.1"/>
    <property type="gene ID" value="HORVU.MOREX.r2.6HG0459650"/>
</dbReference>
<organism evidence="9 10">
    <name type="scientific">Hordeum vulgare subsp. vulgare</name>
    <name type="common">Domesticated barley</name>
    <dbReference type="NCBI Taxonomy" id="112509"/>
    <lineage>
        <taxon>Eukaryota</taxon>
        <taxon>Viridiplantae</taxon>
        <taxon>Streptophyta</taxon>
        <taxon>Embryophyta</taxon>
        <taxon>Tracheophyta</taxon>
        <taxon>Spermatophyta</taxon>
        <taxon>Magnoliopsida</taxon>
        <taxon>Liliopsida</taxon>
        <taxon>Poales</taxon>
        <taxon>Poaceae</taxon>
        <taxon>BOP clade</taxon>
        <taxon>Pooideae</taxon>
        <taxon>Triticodae</taxon>
        <taxon>Triticeae</taxon>
        <taxon>Hordeinae</taxon>
        <taxon>Hordeum</taxon>
    </lineage>
</organism>
<keyword evidence="7" id="KW-0472">Membrane</keyword>
<evidence type="ECO:0000256" key="7">
    <source>
        <dbReference type="SAM" id="Phobius"/>
    </source>
</evidence>
<evidence type="ECO:0000256" key="5">
    <source>
        <dbReference type="ARBA" id="ARBA00023034"/>
    </source>
</evidence>
<dbReference type="Gramene" id="HORVU.MOREX.r3.6HG0553290.1">
    <property type="protein sequence ID" value="HORVU.MOREX.r3.6HG0553290.1"/>
    <property type="gene ID" value="HORVU.MOREX.r3.6HG0553290"/>
</dbReference>
<sequence length="504" mass="55775">MNMSCSEERERPRRSWAPVVHVNFGFVAGVVFVLLVYFVVQQQEAISALGVATTTVVSQWMSHKQLIKAPREIQPIKAPGEILVASDVHAIAGKQPTQDTVLASDVQPIVDKQPIHDSENGEVVCHTEGLSRGYSETCEVDGDVRTNGTALSVTLVPASRSVRREWMIMPYAKMEVVVRNVTVTQLQDRAAAPPCTVTHTMPAVLFAIGGYVGNYWHDYTDILVPLFVASRRYRGEVTFLISNIQHKPEWLVKYKTLLGALSKHAWVDMDGDTEVRCFPHVTVGLRLDKELSIVPELVPGAPLSMVDFTRFLRETYGLPRGAAVSLTREPDKKPRLLLIHRGHYRLFLNELEIAQAAEAAGFEAVVMELRGNASEVEQARLVNSFDVLLGMHGAGLTNALHLPPGGVLIQVVPYGNIEVIARSEFSEGATDMGLKYLDYSVSAEESSLMELLGPEHPAIKDPDSIHRSGWTNMFDLYLGKQNVRINTTRFAPTLAQALGHLRQQ</sequence>